<dbReference type="Proteomes" id="UP000637980">
    <property type="component" value="Unassembled WGS sequence"/>
</dbReference>
<gene>
    <name evidence="4" type="ORF">GCM10007094_35370</name>
</gene>
<name>A0ABQ3EQU9_9HYPH</name>
<dbReference type="InterPro" id="IPR005488">
    <property type="entry name" value="Etherase_MurQ"/>
</dbReference>
<dbReference type="Gene3D" id="1.10.8.1080">
    <property type="match status" value="1"/>
</dbReference>
<evidence type="ECO:0000259" key="3">
    <source>
        <dbReference type="PROSITE" id="PS51464"/>
    </source>
</evidence>
<dbReference type="PROSITE" id="PS51464">
    <property type="entry name" value="SIS"/>
    <property type="match status" value="1"/>
</dbReference>
<keyword evidence="1" id="KW-0456">Lyase</keyword>
<keyword evidence="2" id="KW-0119">Carbohydrate metabolism</keyword>
<accession>A0ABQ3EQU9</accession>
<dbReference type="InterPro" id="IPR001347">
    <property type="entry name" value="SIS_dom"/>
</dbReference>
<evidence type="ECO:0000256" key="1">
    <source>
        <dbReference type="ARBA" id="ARBA00023239"/>
    </source>
</evidence>
<dbReference type="InterPro" id="IPR040190">
    <property type="entry name" value="MURQ/GCKR"/>
</dbReference>
<organism evidence="4 5">
    <name type="scientific">Pseudovibrio japonicus</name>
    <dbReference type="NCBI Taxonomy" id="366534"/>
    <lineage>
        <taxon>Bacteria</taxon>
        <taxon>Pseudomonadati</taxon>
        <taxon>Pseudomonadota</taxon>
        <taxon>Alphaproteobacteria</taxon>
        <taxon>Hyphomicrobiales</taxon>
        <taxon>Stappiaceae</taxon>
        <taxon>Pseudovibrio</taxon>
    </lineage>
</organism>
<dbReference type="SUPFAM" id="SSF53697">
    <property type="entry name" value="SIS domain"/>
    <property type="match status" value="1"/>
</dbReference>
<comment type="caution">
    <text evidence="4">The sequence shown here is derived from an EMBL/GenBank/DDBJ whole genome shotgun (WGS) entry which is preliminary data.</text>
</comment>
<dbReference type="Gene3D" id="3.40.50.10490">
    <property type="entry name" value="Glucose-6-phosphate isomerase like protein, domain 1"/>
    <property type="match status" value="1"/>
</dbReference>
<reference evidence="5" key="1">
    <citation type="journal article" date="2019" name="Int. J. Syst. Evol. Microbiol.">
        <title>The Global Catalogue of Microorganisms (GCM) 10K type strain sequencing project: providing services to taxonomists for standard genome sequencing and annotation.</title>
        <authorList>
            <consortium name="The Broad Institute Genomics Platform"/>
            <consortium name="The Broad Institute Genome Sequencing Center for Infectious Disease"/>
            <person name="Wu L."/>
            <person name="Ma J."/>
        </authorList>
    </citation>
    <scope>NUCLEOTIDE SEQUENCE [LARGE SCALE GENOMIC DNA]</scope>
    <source>
        <strain evidence="5">KCTC 12861</strain>
    </source>
</reference>
<evidence type="ECO:0000256" key="2">
    <source>
        <dbReference type="ARBA" id="ARBA00023277"/>
    </source>
</evidence>
<protein>
    <submittedName>
        <fullName evidence="4">N-acetylmuramic acid 6-phosphate etherase</fullName>
    </submittedName>
</protein>
<dbReference type="PANTHER" id="PTHR10088:SF4">
    <property type="entry name" value="GLUCOKINASE REGULATORY PROTEIN"/>
    <property type="match status" value="1"/>
</dbReference>
<keyword evidence="5" id="KW-1185">Reference proteome</keyword>
<dbReference type="EMBL" id="BMXE01000007">
    <property type="protein sequence ID" value="GHB42952.1"/>
    <property type="molecule type" value="Genomic_DNA"/>
</dbReference>
<feature type="domain" description="SIS" evidence="3">
    <location>
        <begin position="52"/>
        <end position="216"/>
    </location>
</feature>
<dbReference type="NCBIfam" id="NF003915">
    <property type="entry name" value="PRK05441.1"/>
    <property type="match status" value="1"/>
</dbReference>
<dbReference type="PANTHER" id="PTHR10088">
    <property type="entry name" value="GLUCOKINASE REGULATORY PROTEIN"/>
    <property type="match status" value="1"/>
</dbReference>
<dbReference type="CDD" id="cd05007">
    <property type="entry name" value="SIS_Etherase"/>
    <property type="match status" value="1"/>
</dbReference>
<dbReference type="RefSeq" id="WP_189438128.1">
    <property type="nucleotide sequence ID" value="NZ_BMXE01000007.1"/>
</dbReference>
<evidence type="ECO:0000313" key="4">
    <source>
        <dbReference type="EMBL" id="GHB42952.1"/>
    </source>
</evidence>
<evidence type="ECO:0000313" key="5">
    <source>
        <dbReference type="Proteomes" id="UP000637980"/>
    </source>
</evidence>
<sequence length="298" mass="31426">MSKNTEAISSKYRGLDTWETSEILSALWDGQMRATASVLPALPSLSRSIQAAAHHLRTTDGRLIYVGAGSSGVISLLDSLELGSTFDWPEERMVVVLPGGTDLTNGLSDALEDSGDVAIDRINALRVCEADVVIGVSASGAVEFTLQALKRARDLGALTVGFANNSQSDMEAVAQYMVVAETGAEVIAGSTRMGAGTAQKILFNLFSTGLMTQLGAVHDNLMVNVRPSNKKLQNRCVTMTAQIAEVSEELARNAFTELGSVKRAVLGLAGVPADQIDDQLHLANGVLRHALPSKASSS</sequence>
<proteinExistence type="predicted"/>
<dbReference type="InterPro" id="IPR046348">
    <property type="entry name" value="SIS_dom_sf"/>
</dbReference>